<name>A0ABP9D419_9BACT</name>
<protein>
    <recommendedName>
        <fullName evidence="4">Short chain amide porin</fullName>
    </recommendedName>
</protein>
<evidence type="ECO:0000256" key="1">
    <source>
        <dbReference type="SAM" id="SignalP"/>
    </source>
</evidence>
<sequence>MKHLFTTLVFIVLSLNGLYAQEQQELPAPKPQKLKFYLDANKQNSVTFGAGVQVWGRHASLNPGSLDKNTGLSAETYTDFAIRRARLSMLANFGGKYFFYTQYGNTSLAPYNGRTARTFFHDIWAKVKITKGNELYLGAGQHMFNGLSRLSNTSYGSILVIDNPGFSFPNVNVNDMFVRQIGVFAHGKINRLSYQFAVNKPIMDASRTLSTQQIIDKGAMGVAQNRKFSNMAYRGYADWSFATNEKVGVTPFKSTSYFGEKGTFLNIGAGFQLTPNASGILMEENQVQVHDQLAVAVDLFFETPTANGGAVSAYAALFQYDYGDNYLWQTIPMGGIASTDPNADFVAQQGPGINQYTFGSGQVGYAMIGYLLPFKIHQTQRIMPFGAVQYKDLEALNEASLQYDLGAHYLIHKNAVKLSVQYSTRPIYNEGLTVEDHKGMMIAQLQFKI</sequence>
<evidence type="ECO:0000313" key="3">
    <source>
        <dbReference type="Proteomes" id="UP001500298"/>
    </source>
</evidence>
<dbReference type="EMBL" id="BAABJX010000005">
    <property type="protein sequence ID" value="GAA4821704.1"/>
    <property type="molecule type" value="Genomic_DNA"/>
</dbReference>
<keyword evidence="3" id="KW-1185">Reference proteome</keyword>
<accession>A0ABP9D419</accession>
<organism evidence="2 3">
    <name type="scientific">Algivirga pacifica</name>
    <dbReference type="NCBI Taxonomy" id="1162670"/>
    <lineage>
        <taxon>Bacteria</taxon>
        <taxon>Pseudomonadati</taxon>
        <taxon>Bacteroidota</taxon>
        <taxon>Cytophagia</taxon>
        <taxon>Cytophagales</taxon>
        <taxon>Flammeovirgaceae</taxon>
        <taxon>Algivirga</taxon>
    </lineage>
</organism>
<comment type="caution">
    <text evidence="2">The sequence shown here is derived from an EMBL/GenBank/DDBJ whole genome shotgun (WGS) entry which is preliminary data.</text>
</comment>
<feature type="chain" id="PRO_5045789268" description="Short chain amide porin" evidence="1">
    <location>
        <begin position="21"/>
        <end position="449"/>
    </location>
</feature>
<feature type="signal peptide" evidence="1">
    <location>
        <begin position="1"/>
        <end position="20"/>
    </location>
</feature>
<keyword evidence="1" id="KW-0732">Signal</keyword>
<evidence type="ECO:0000313" key="2">
    <source>
        <dbReference type="EMBL" id="GAA4821704.1"/>
    </source>
</evidence>
<dbReference type="RefSeq" id="WP_345368608.1">
    <property type="nucleotide sequence ID" value="NZ_BAABJX010000005.1"/>
</dbReference>
<reference evidence="3" key="1">
    <citation type="journal article" date="2019" name="Int. J. Syst. Evol. Microbiol.">
        <title>The Global Catalogue of Microorganisms (GCM) 10K type strain sequencing project: providing services to taxonomists for standard genome sequencing and annotation.</title>
        <authorList>
            <consortium name="The Broad Institute Genomics Platform"/>
            <consortium name="The Broad Institute Genome Sequencing Center for Infectious Disease"/>
            <person name="Wu L."/>
            <person name="Ma J."/>
        </authorList>
    </citation>
    <scope>NUCLEOTIDE SEQUENCE [LARGE SCALE GENOMIC DNA]</scope>
    <source>
        <strain evidence="3">JCM 18326</strain>
    </source>
</reference>
<proteinExistence type="predicted"/>
<gene>
    <name evidence="2" type="ORF">GCM10023331_02590</name>
</gene>
<evidence type="ECO:0008006" key="4">
    <source>
        <dbReference type="Google" id="ProtNLM"/>
    </source>
</evidence>
<dbReference type="Proteomes" id="UP001500298">
    <property type="component" value="Unassembled WGS sequence"/>
</dbReference>